<evidence type="ECO:0000313" key="1">
    <source>
        <dbReference type="EMBL" id="MBC3342670.1"/>
    </source>
</evidence>
<reference evidence="2" key="3">
    <citation type="submission" date="2021-06" db="EMBL/GenBank/DDBJ databases">
        <title>Updating the genus Pseudomonas: Description of 43 new species and partition of the Pseudomonas putida group.</title>
        <authorList>
            <person name="Girard L."/>
            <person name="Lood C."/>
            <person name="Vandamme P."/>
            <person name="Rokni-Zadeh H."/>
            <person name="Van Noort V."/>
            <person name="Hofte M."/>
            <person name="Lavigne R."/>
            <person name="De Mot R."/>
        </authorList>
    </citation>
    <scope>NUCLEOTIDE SEQUENCE</scope>
    <source>
        <strain evidence="2">SWRI153</strain>
    </source>
</reference>
<keyword evidence="3" id="KW-1185">Reference proteome</keyword>
<comment type="caution">
    <text evidence="1">The sequence shown here is derived from an EMBL/GenBank/DDBJ whole genome shotgun (WGS) entry which is preliminary data.</text>
</comment>
<accession>A0A923JFF2</accession>
<dbReference type="Proteomes" id="UP000648816">
    <property type="component" value="Unassembled WGS sequence"/>
</dbReference>
<dbReference type="AlphaFoldDB" id="A0A923JFF2"/>
<reference evidence="1 3" key="1">
    <citation type="journal article" date="2020" name="Microorganisms">
        <title>Reliable Identification of Environmental Pseudomonas Isolates Using the rpoD Gene.</title>
        <authorList>
            <consortium name="The Broad Institute Genome Sequencing Platform"/>
            <person name="Girard L."/>
            <person name="Lood C."/>
            <person name="Rokni-Zadeh H."/>
            <person name="van Noort V."/>
            <person name="Lavigne R."/>
            <person name="De Mot R."/>
        </authorList>
    </citation>
    <scope>NUCLEOTIDE SEQUENCE</scope>
    <source>
        <strain evidence="1 3">SWRI153</strain>
    </source>
</reference>
<evidence type="ECO:0000313" key="2">
    <source>
        <dbReference type="EMBL" id="MBV4486803.1"/>
    </source>
</evidence>
<sequence>MGWFKDLLGTSNWQTAAPTPTPTVASAPLGLALGKGVRFDSTLALLLDGSTTVRVPLDQAIWSAGWIELGQSNKLRRYYMNDEEFWLQIHVTGDDQIESVTLFNYLSYVTVNSDAELQRLAGPNSLIGLPTYLHEGVEYTREWGTEQGQTELVPMTEQVANPDEGYTIKHHSMLYARETGLTDRRELLLFSVEQDEEGTVSLSTSLGISLYTTDLSAI</sequence>
<gene>
    <name evidence="2" type="ORF">HU727_014485</name>
    <name evidence="1" type="ORF">HU727_13555</name>
</gene>
<protein>
    <submittedName>
        <fullName evidence="1">DUF2491 family protein</fullName>
    </submittedName>
    <submittedName>
        <fullName evidence="2">YjfK family protein</fullName>
    </submittedName>
</protein>
<dbReference type="InterPro" id="IPR019621">
    <property type="entry name" value="DUF2491"/>
</dbReference>
<evidence type="ECO:0000313" key="3">
    <source>
        <dbReference type="Proteomes" id="UP000648816"/>
    </source>
</evidence>
<dbReference type="RefSeq" id="WP_186532298.1">
    <property type="nucleotide sequence ID" value="NZ_JABWQP020000005.1"/>
</dbReference>
<organism evidence="1">
    <name type="scientific">Pseudomonas khorasanensis</name>
    <dbReference type="NCBI Taxonomy" id="2745508"/>
    <lineage>
        <taxon>Bacteria</taxon>
        <taxon>Pseudomonadati</taxon>
        <taxon>Pseudomonadota</taxon>
        <taxon>Gammaproteobacteria</taxon>
        <taxon>Pseudomonadales</taxon>
        <taxon>Pseudomonadaceae</taxon>
        <taxon>Pseudomonas</taxon>
    </lineage>
</organism>
<dbReference type="Pfam" id="PF10679">
    <property type="entry name" value="DUF2491"/>
    <property type="match status" value="1"/>
</dbReference>
<proteinExistence type="predicted"/>
<dbReference type="EMBL" id="JABWQP020000005">
    <property type="protein sequence ID" value="MBV4486803.1"/>
    <property type="molecule type" value="Genomic_DNA"/>
</dbReference>
<reference evidence="1" key="2">
    <citation type="submission" date="2020-07" db="EMBL/GenBank/DDBJ databases">
        <authorList>
            <person name="Lood C."/>
            <person name="Girard L."/>
        </authorList>
    </citation>
    <scope>NUCLEOTIDE SEQUENCE</scope>
    <source>
        <strain evidence="1">SWRI153</strain>
    </source>
</reference>
<dbReference type="EMBL" id="JABWQP010000006">
    <property type="protein sequence ID" value="MBC3342670.1"/>
    <property type="molecule type" value="Genomic_DNA"/>
</dbReference>
<name>A0A923JFF2_9PSED</name>